<evidence type="ECO:0000313" key="1">
    <source>
        <dbReference type="EMBL" id="TWT40871.1"/>
    </source>
</evidence>
<dbReference type="RefSeq" id="WP_146512182.1">
    <property type="nucleotide sequence ID" value="NZ_SIHI01000047.1"/>
</dbReference>
<dbReference type="OrthoDB" id="240488at2"/>
<dbReference type="AlphaFoldDB" id="A0A5C5VSZ8"/>
<accession>A0A5C5VSZ8</accession>
<evidence type="ECO:0000313" key="2">
    <source>
        <dbReference type="Proteomes" id="UP000317243"/>
    </source>
</evidence>
<proteinExistence type="predicted"/>
<comment type="caution">
    <text evidence="1">The sequence shown here is derived from an EMBL/GenBank/DDBJ whole genome shotgun (WGS) entry which is preliminary data.</text>
</comment>
<protein>
    <submittedName>
        <fullName evidence="1">Uncharacterized protein</fullName>
    </submittedName>
</protein>
<keyword evidence="2" id="KW-1185">Reference proteome</keyword>
<organism evidence="1 2">
    <name type="scientific">Thalassoglobus neptunius</name>
    <dbReference type="NCBI Taxonomy" id="1938619"/>
    <lineage>
        <taxon>Bacteria</taxon>
        <taxon>Pseudomonadati</taxon>
        <taxon>Planctomycetota</taxon>
        <taxon>Planctomycetia</taxon>
        <taxon>Planctomycetales</taxon>
        <taxon>Planctomycetaceae</taxon>
        <taxon>Thalassoglobus</taxon>
    </lineage>
</organism>
<dbReference type="EMBL" id="SIHI01000047">
    <property type="protein sequence ID" value="TWT40871.1"/>
    <property type="molecule type" value="Genomic_DNA"/>
</dbReference>
<name>A0A5C5VSZ8_9PLAN</name>
<reference evidence="1 2" key="1">
    <citation type="submission" date="2019-02" db="EMBL/GenBank/DDBJ databases">
        <title>Deep-cultivation of Planctomycetes and their phenomic and genomic characterization uncovers novel biology.</title>
        <authorList>
            <person name="Wiegand S."/>
            <person name="Jogler M."/>
            <person name="Boedeker C."/>
            <person name="Pinto D."/>
            <person name="Vollmers J."/>
            <person name="Rivas-Marin E."/>
            <person name="Kohn T."/>
            <person name="Peeters S.H."/>
            <person name="Heuer A."/>
            <person name="Rast P."/>
            <person name="Oberbeckmann S."/>
            <person name="Bunk B."/>
            <person name="Jeske O."/>
            <person name="Meyerdierks A."/>
            <person name="Storesund J.E."/>
            <person name="Kallscheuer N."/>
            <person name="Luecker S."/>
            <person name="Lage O.M."/>
            <person name="Pohl T."/>
            <person name="Merkel B.J."/>
            <person name="Hornburger P."/>
            <person name="Mueller R.-W."/>
            <person name="Bruemmer F."/>
            <person name="Labrenz M."/>
            <person name="Spormann A.M."/>
            <person name="Op Den Camp H."/>
            <person name="Overmann J."/>
            <person name="Amann R."/>
            <person name="Jetten M.S.M."/>
            <person name="Mascher T."/>
            <person name="Medema M.H."/>
            <person name="Devos D.P."/>
            <person name="Kaster A.-K."/>
            <person name="Ovreas L."/>
            <person name="Rohde M."/>
            <person name="Galperin M.Y."/>
            <person name="Jogler C."/>
        </authorList>
    </citation>
    <scope>NUCLEOTIDE SEQUENCE [LARGE SCALE GENOMIC DNA]</scope>
    <source>
        <strain evidence="1 2">KOR42</strain>
    </source>
</reference>
<gene>
    <name evidence="1" type="ORF">KOR42_48670</name>
</gene>
<dbReference type="Proteomes" id="UP000317243">
    <property type="component" value="Unassembled WGS sequence"/>
</dbReference>
<sequence length="87" mass="9950">MKLAFGPKALEFGLWEWIGQDLADELGPDHAIVFNQKIPPCDAVVFIKFKPPLHILKQLQRSIKLIFCPVDIYGSVEEIDADWESLR</sequence>